<sequence>MKTDVGCTGGILGTWGFQWWKGTAGKRDLSRLEQSRDALRLNIAHCILSPCYRIIPLDEDPTPDARSSVPMMMCSCRVLHRAFLAFISHTVTYIERDLMAGLLPRNFGFLPTYRRKYIRYTEEWLVKIAK</sequence>
<comment type="caution">
    <text evidence="1">The sequence shown here is derived from an EMBL/GenBank/DDBJ whole genome shotgun (WGS) entry which is preliminary data.</text>
</comment>
<dbReference type="EMBL" id="JBFXLT010000014">
    <property type="protein sequence ID" value="KAL2818315.1"/>
    <property type="molecule type" value="Genomic_DNA"/>
</dbReference>
<accession>A0ABR4HS45</accession>
<proteinExistence type="predicted"/>
<evidence type="ECO:0000313" key="2">
    <source>
        <dbReference type="Proteomes" id="UP001610334"/>
    </source>
</evidence>
<name>A0ABR4HS45_9EURO</name>
<gene>
    <name evidence="1" type="ORF">BJX63DRAFT_70824</name>
</gene>
<evidence type="ECO:0000313" key="1">
    <source>
        <dbReference type="EMBL" id="KAL2818315.1"/>
    </source>
</evidence>
<keyword evidence="2" id="KW-1185">Reference proteome</keyword>
<dbReference type="Proteomes" id="UP001610334">
    <property type="component" value="Unassembled WGS sequence"/>
</dbReference>
<organism evidence="1 2">
    <name type="scientific">Aspergillus granulosus</name>
    <dbReference type="NCBI Taxonomy" id="176169"/>
    <lineage>
        <taxon>Eukaryota</taxon>
        <taxon>Fungi</taxon>
        <taxon>Dikarya</taxon>
        <taxon>Ascomycota</taxon>
        <taxon>Pezizomycotina</taxon>
        <taxon>Eurotiomycetes</taxon>
        <taxon>Eurotiomycetidae</taxon>
        <taxon>Eurotiales</taxon>
        <taxon>Aspergillaceae</taxon>
        <taxon>Aspergillus</taxon>
        <taxon>Aspergillus subgen. Nidulantes</taxon>
    </lineage>
</organism>
<reference evidence="1 2" key="1">
    <citation type="submission" date="2024-07" db="EMBL/GenBank/DDBJ databases">
        <title>Section-level genome sequencing and comparative genomics of Aspergillus sections Usti and Cavernicolus.</title>
        <authorList>
            <consortium name="Lawrence Berkeley National Laboratory"/>
            <person name="Nybo J.L."/>
            <person name="Vesth T.C."/>
            <person name="Theobald S."/>
            <person name="Frisvad J.C."/>
            <person name="Larsen T.O."/>
            <person name="Kjaerboelling I."/>
            <person name="Rothschild-Mancinelli K."/>
            <person name="Lyhne E.K."/>
            <person name="Kogle M.E."/>
            <person name="Barry K."/>
            <person name="Clum A."/>
            <person name="Na H."/>
            <person name="Ledsgaard L."/>
            <person name="Lin J."/>
            <person name="Lipzen A."/>
            <person name="Kuo A."/>
            <person name="Riley R."/>
            <person name="Mondo S."/>
            <person name="Labutti K."/>
            <person name="Haridas S."/>
            <person name="Pangalinan J."/>
            <person name="Salamov A.A."/>
            <person name="Simmons B.A."/>
            <person name="Magnuson J.K."/>
            <person name="Chen J."/>
            <person name="Drula E."/>
            <person name="Henrissat B."/>
            <person name="Wiebenga A."/>
            <person name="Lubbers R.J."/>
            <person name="Gomes A.C."/>
            <person name="Makela M.R."/>
            <person name="Stajich J."/>
            <person name="Grigoriev I.V."/>
            <person name="Mortensen U.H."/>
            <person name="De Vries R.P."/>
            <person name="Baker S.E."/>
            <person name="Andersen M.R."/>
        </authorList>
    </citation>
    <scope>NUCLEOTIDE SEQUENCE [LARGE SCALE GENOMIC DNA]</scope>
    <source>
        <strain evidence="1 2">CBS 588.65</strain>
    </source>
</reference>
<protein>
    <submittedName>
        <fullName evidence="1">Uncharacterized protein</fullName>
    </submittedName>
</protein>